<dbReference type="InterPro" id="IPR050476">
    <property type="entry name" value="Insect_CytP450_Detox"/>
</dbReference>
<evidence type="ECO:0000256" key="6">
    <source>
        <dbReference type="ARBA" id="ARBA00022723"/>
    </source>
</evidence>
<dbReference type="GO" id="GO:0005789">
    <property type="term" value="C:endoplasmic reticulum membrane"/>
    <property type="evidence" value="ECO:0007669"/>
    <property type="project" value="UniProtKB-SubCell"/>
</dbReference>
<keyword evidence="6 13" id="KW-0479">Metal-binding</keyword>
<comment type="cofactor">
    <cofactor evidence="1 13">
        <name>heme</name>
        <dbReference type="ChEBI" id="CHEBI:30413"/>
    </cofactor>
</comment>
<keyword evidence="9" id="KW-0560">Oxidoreductase</keyword>
<keyword evidence="16" id="KW-1185">Reference proteome</keyword>
<dbReference type="PANTHER" id="PTHR24292">
    <property type="entry name" value="CYTOCHROME P450"/>
    <property type="match status" value="1"/>
</dbReference>
<evidence type="ECO:0000256" key="9">
    <source>
        <dbReference type="ARBA" id="ARBA00023002"/>
    </source>
</evidence>
<dbReference type="InterPro" id="IPR036396">
    <property type="entry name" value="Cyt_P450_sf"/>
</dbReference>
<accession>A0A7R8YNA6</accession>
<gene>
    <name evidence="15" type="ORF">HERILL_LOCUS2690</name>
</gene>
<evidence type="ECO:0000256" key="2">
    <source>
        <dbReference type="ARBA" id="ARBA00004174"/>
    </source>
</evidence>
<evidence type="ECO:0000256" key="7">
    <source>
        <dbReference type="ARBA" id="ARBA00022824"/>
    </source>
</evidence>
<dbReference type="GO" id="GO:0005506">
    <property type="term" value="F:iron ion binding"/>
    <property type="evidence" value="ECO:0007669"/>
    <property type="project" value="InterPro"/>
</dbReference>
<evidence type="ECO:0000313" key="15">
    <source>
        <dbReference type="EMBL" id="CAD7079476.1"/>
    </source>
</evidence>
<feature type="binding site" description="axial binding residue" evidence="13">
    <location>
        <position position="891"/>
    </location>
    <ligand>
        <name>heme</name>
        <dbReference type="ChEBI" id="CHEBI:30413"/>
    </ligand>
    <ligandPart>
        <name>Fe</name>
        <dbReference type="ChEBI" id="CHEBI:18248"/>
    </ligandPart>
</feature>
<dbReference type="PROSITE" id="PS00086">
    <property type="entry name" value="CYTOCHROME_P450"/>
    <property type="match status" value="2"/>
</dbReference>
<dbReference type="OrthoDB" id="2789670at2759"/>
<dbReference type="InterPro" id="IPR001128">
    <property type="entry name" value="Cyt_P450"/>
</dbReference>
<dbReference type="Pfam" id="PF00067">
    <property type="entry name" value="p450"/>
    <property type="match status" value="2"/>
</dbReference>
<dbReference type="EMBL" id="LR899009">
    <property type="protein sequence ID" value="CAD7079476.1"/>
    <property type="molecule type" value="Genomic_DNA"/>
</dbReference>
<evidence type="ECO:0000256" key="11">
    <source>
        <dbReference type="ARBA" id="ARBA00023033"/>
    </source>
</evidence>
<name>A0A7R8YNA6_HERIL</name>
<dbReference type="CDD" id="cd11056">
    <property type="entry name" value="CYP6-like"/>
    <property type="match status" value="2"/>
</dbReference>
<reference evidence="15 16" key="1">
    <citation type="submission" date="2020-11" db="EMBL/GenBank/DDBJ databases">
        <authorList>
            <person name="Wallbank WR R."/>
            <person name="Pardo Diaz C."/>
            <person name="Kozak K."/>
            <person name="Martin S."/>
            <person name="Jiggins C."/>
            <person name="Moest M."/>
            <person name="Warren A I."/>
            <person name="Generalovic N T."/>
            <person name="Byers J.R.P. K."/>
            <person name="Montejo-Kovacevich G."/>
            <person name="Yen C E."/>
        </authorList>
    </citation>
    <scope>NUCLEOTIDE SEQUENCE [LARGE SCALE GENOMIC DNA]</scope>
</reference>
<protein>
    <recommendedName>
        <fullName evidence="17">Cytochrome P450</fullName>
    </recommendedName>
</protein>
<evidence type="ECO:0000256" key="10">
    <source>
        <dbReference type="ARBA" id="ARBA00023004"/>
    </source>
</evidence>
<evidence type="ECO:0000256" key="1">
    <source>
        <dbReference type="ARBA" id="ARBA00001971"/>
    </source>
</evidence>
<dbReference type="PANTHER" id="PTHR24292:SF103">
    <property type="entry name" value="CYTOCHROME P450 6BS1"/>
    <property type="match status" value="1"/>
</dbReference>
<proteinExistence type="inferred from homology"/>
<keyword evidence="14" id="KW-1133">Transmembrane helix</keyword>
<comment type="subcellular location">
    <subcellularLocation>
        <location evidence="3">Endoplasmic reticulum membrane</location>
        <topology evidence="3">Peripheral membrane protein</topology>
    </subcellularLocation>
    <subcellularLocation>
        <location evidence="2">Microsome membrane</location>
        <topology evidence="2">Peripheral membrane protein</topology>
    </subcellularLocation>
</comment>
<dbReference type="Gene3D" id="1.10.630.10">
    <property type="entry name" value="Cytochrome P450"/>
    <property type="match status" value="2"/>
</dbReference>
<keyword evidence="11" id="KW-0503">Monooxygenase</keyword>
<organism evidence="15 16">
    <name type="scientific">Hermetia illucens</name>
    <name type="common">Black soldier fly</name>
    <dbReference type="NCBI Taxonomy" id="343691"/>
    <lineage>
        <taxon>Eukaryota</taxon>
        <taxon>Metazoa</taxon>
        <taxon>Ecdysozoa</taxon>
        <taxon>Arthropoda</taxon>
        <taxon>Hexapoda</taxon>
        <taxon>Insecta</taxon>
        <taxon>Pterygota</taxon>
        <taxon>Neoptera</taxon>
        <taxon>Endopterygota</taxon>
        <taxon>Diptera</taxon>
        <taxon>Brachycera</taxon>
        <taxon>Stratiomyomorpha</taxon>
        <taxon>Stratiomyidae</taxon>
        <taxon>Hermetiinae</taxon>
        <taxon>Hermetia</taxon>
    </lineage>
</organism>
<evidence type="ECO:0000256" key="13">
    <source>
        <dbReference type="PIRSR" id="PIRSR602401-1"/>
    </source>
</evidence>
<evidence type="ECO:0000256" key="5">
    <source>
        <dbReference type="ARBA" id="ARBA00022617"/>
    </source>
</evidence>
<keyword evidence="12 14" id="KW-0472">Membrane</keyword>
<keyword evidence="8" id="KW-0492">Microsome</keyword>
<dbReference type="InterPro" id="IPR017972">
    <property type="entry name" value="Cyt_P450_CS"/>
</dbReference>
<dbReference type="SUPFAM" id="SSF48264">
    <property type="entry name" value="Cytochrome P450"/>
    <property type="match status" value="2"/>
</dbReference>
<keyword evidence="10 13" id="KW-0408">Iron</keyword>
<feature type="transmembrane region" description="Helical" evidence="14">
    <location>
        <begin position="6"/>
        <end position="23"/>
    </location>
</feature>
<dbReference type="PRINTS" id="PR00463">
    <property type="entry name" value="EP450I"/>
</dbReference>
<dbReference type="AlphaFoldDB" id="A0A7R8YNA6"/>
<dbReference type="PRINTS" id="PR00385">
    <property type="entry name" value="P450"/>
</dbReference>
<evidence type="ECO:0000256" key="14">
    <source>
        <dbReference type="SAM" id="Phobius"/>
    </source>
</evidence>
<dbReference type="Proteomes" id="UP000594454">
    <property type="component" value="Chromosome 1"/>
</dbReference>
<sequence length="946" mass="109403">MECSLSLFAVIIVGLTSLVYLFFKRKFSYWANRGVKQLEPRIPVGNLLQKHFRTIIGNIYAVKDGSAFVGGYFFTKPVVVATDLDFVQDILIRDFNNFHARGEYNNEEVEPITAHMFSLDGPKWKSLRVKFSPTFSSGKLKFMFPTIVEVSQRFREALDELLCADNVQDVKDLSARFTTDVIGSCAFGIECNSLKDPDNEFRKYGRMAFQLKIGILTRALMMLFPAAAKIFRLKVFQEDMTEFFMRIVRETVEYRQTNKIKRNDFMNSLIELMNTSTRDSDTNTELEKLTLEQATAQAFLFFIAGFETSSTTMMFTLYELALNQDIQEKARKEIEEILKKYEGDLSYEAVKEMAYVDQIINEALRKYTPVVALTRKAVDNYKVRNSNVTIEKGTTILIPAYAIHHDPKYYLDPEKFDPDRFTPDQIKNRHPMTFLGFGDGPRNCIGLRFGTMQTQIGLITLLKNYRFERKFAYWSDRGVKYLEPRIPLGNLPFGRYEHLKTIFGNIYALKDKSPFIGGYIFTNPVVVATDLDFVQDILVRDFQNFHERGVFNNEKDEPLSAHLFSLDGQRWKSLRMKLSPTFTSGKMKFMFPTMVDVAEKFCEALTEVLHKESIHDVKDLLARFTTDVIGTCAFGIECNSLKDPDNDFRKYGRLTFELRLGIIGRGIVMQFPEIAKFLHMKIFREDVTEFFMRIVRETVDYRRKNNVKRNDFMNLLIELMDNVTTDNENNVKLDKLTIEQVTAQAFLFFAAGFETSSTAMTFSLYEMALNPHIQQKARKEVNDVLNKHDGNLTYEAAKEMIYIDQVINESLRKYPPVVTLRRNAHDDYKVKNSNVVIQKGQTVVIPVYGIHHDSEYYPNPEKFDPDRFASDQIRNRHPMAFLPFGDGPRNCIGLRFGRMQARIGLIMLLKNFNFKVCSKTPIPMEFSKTIPTLSPANGLHLKIERI</sequence>
<dbReference type="InParanoid" id="A0A7R8YNA6"/>
<comment type="similarity">
    <text evidence="4">Belongs to the cytochrome P450 family.</text>
</comment>
<dbReference type="GO" id="GO:0004497">
    <property type="term" value="F:monooxygenase activity"/>
    <property type="evidence" value="ECO:0007669"/>
    <property type="project" value="UniProtKB-KW"/>
</dbReference>
<keyword evidence="5 13" id="KW-0349">Heme</keyword>
<keyword evidence="14" id="KW-0812">Transmembrane</keyword>
<dbReference type="GO" id="GO:0020037">
    <property type="term" value="F:heme binding"/>
    <property type="evidence" value="ECO:0007669"/>
    <property type="project" value="InterPro"/>
</dbReference>
<evidence type="ECO:0000256" key="12">
    <source>
        <dbReference type="ARBA" id="ARBA00023136"/>
    </source>
</evidence>
<keyword evidence="7" id="KW-0256">Endoplasmic reticulum</keyword>
<dbReference type="FunFam" id="1.10.630.10:FF:000042">
    <property type="entry name" value="Cytochrome P450"/>
    <property type="match status" value="2"/>
</dbReference>
<evidence type="ECO:0000256" key="8">
    <source>
        <dbReference type="ARBA" id="ARBA00022848"/>
    </source>
</evidence>
<evidence type="ECO:0008006" key="17">
    <source>
        <dbReference type="Google" id="ProtNLM"/>
    </source>
</evidence>
<dbReference type="GO" id="GO:0016705">
    <property type="term" value="F:oxidoreductase activity, acting on paired donors, with incorporation or reduction of molecular oxygen"/>
    <property type="evidence" value="ECO:0007669"/>
    <property type="project" value="InterPro"/>
</dbReference>
<evidence type="ECO:0000256" key="4">
    <source>
        <dbReference type="ARBA" id="ARBA00010617"/>
    </source>
</evidence>
<feature type="transmembrane region" description="Helical" evidence="14">
    <location>
        <begin position="211"/>
        <end position="231"/>
    </location>
</feature>
<evidence type="ECO:0000313" key="16">
    <source>
        <dbReference type="Proteomes" id="UP000594454"/>
    </source>
</evidence>
<dbReference type="InterPro" id="IPR002401">
    <property type="entry name" value="Cyt_P450_E_grp-I"/>
</dbReference>
<evidence type="ECO:0000256" key="3">
    <source>
        <dbReference type="ARBA" id="ARBA00004406"/>
    </source>
</evidence>
<dbReference type="FunCoup" id="A0A7R8YNA6">
    <property type="interactions" value="46"/>
</dbReference>